<accession>A0A3M6TZP9</accession>
<name>A0A3M6TZP9_POCDA</name>
<gene>
    <name evidence="1" type="ORF">pdam_00021603</name>
</gene>
<dbReference type="AlphaFoldDB" id="A0A3M6TZP9"/>
<comment type="caution">
    <text evidence="1">The sequence shown here is derived from an EMBL/GenBank/DDBJ whole genome shotgun (WGS) entry which is preliminary data.</text>
</comment>
<dbReference type="Proteomes" id="UP000275408">
    <property type="component" value="Unassembled WGS sequence"/>
</dbReference>
<evidence type="ECO:0000313" key="2">
    <source>
        <dbReference type="Proteomes" id="UP000275408"/>
    </source>
</evidence>
<proteinExistence type="predicted"/>
<protein>
    <submittedName>
        <fullName evidence="1">Uncharacterized protein</fullName>
    </submittedName>
</protein>
<sequence length="104" mass="11853">MFVLPSPKRQLHQEVCVLKVGSLQCSTNYTSTARLEWRMNHCGIFTHNLQGTQQLGTVISTRYAYTLHSIASITHLLFTLSHNKKTHRKILLCSSSKTKECFAM</sequence>
<evidence type="ECO:0000313" key="1">
    <source>
        <dbReference type="EMBL" id="RMX46764.1"/>
    </source>
</evidence>
<keyword evidence="2" id="KW-1185">Reference proteome</keyword>
<organism evidence="1 2">
    <name type="scientific">Pocillopora damicornis</name>
    <name type="common">Cauliflower coral</name>
    <name type="synonym">Millepora damicornis</name>
    <dbReference type="NCBI Taxonomy" id="46731"/>
    <lineage>
        <taxon>Eukaryota</taxon>
        <taxon>Metazoa</taxon>
        <taxon>Cnidaria</taxon>
        <taxon>Anthozoa</taxon>
        <taxon>Hexacorallia</taxon>
        <taxon>Scleractinia</taxon>
        <taxon>Astrocoeniina</taxon>
        <taxon>Pocilloporidae</taxon>
        <taxon>Pocillopora</taxon>
    </lineage>
</organism>
<dbReference type="EMBL" id="RCHS01002582">
    <property type="protein sequence ID" value="RMX46764.1"/>
    <property type="molecule type" value="Genomic_DNA"/>
</dbReference>
<reference evidence="1 2" key="1">
    <citation type="journal article" date="2018" name="Sci. Rep.">
        <title>Comparative analysis of the Pocillopora damicornis genome highlights role of immune system in coral evolution.</title>
        <authorList>
            <person name="Cunning R."/>
            <person name="Bay R.A."/>
            <person name="Gillette P."/>
            <person name="Baker A.C."/>
            <person name="Traylor-Knowles N."/>
        </authorList>
    </citation>
    <scope>NUCLEOTIDE SEQUENCE [LARGE SCALE GENOMIC DNA]</scope>
    <source>
        <strain evidence="1">RSMAS</strain>
        <tissue evidence="1">Whole animal</tissue>
    </source>
</reference>